<dbReference type="EMBL" id="CP045571">
    <property type="protein sequence ID" value="QFX96901.1"/>
    <property type="molecule type" value="Genomic_DNA"/>
</dbReference>
<gene>
    <name evidence="1" type="ORF">GCD22_02752</name>
</gene>
<proteinExistence type="predicted"/>
<accession>A0A5P9XS93</accession>
<sequence>MEEAYEYAVLAFYSRINNKLLHSHNFLILGVTENSKYLPAKPGALVHEPLKAA</sequence>
<evidence type="ECO:0000313" key="2">
    <source>
        <dbReference type="Proteomes" id="UP000363590"/>
    </source>
</evidence>
<reference evidence="1 2" key="1">
    <citation type="submission" date="2019-10" db="EMBL/GenBank/DDBJ databases">
        <authorList>
            <person name="Wang R."/>
        </authorList>
    </citation>
    <scope>NUCLEOTIDE SEQUENCE [LARGE SCALE GENOMIC DNA]</scope>
    <source>
        <strain evidence="1 2">ATCC 19377</strain>
    </source>
</reference>
<dbReference type="Proteomes" id="UP000363590">
    <property type="component" value="Chromosome"/>
</dbReference>
<dbReference type="KEGG" id="atx:GCD22_02752"/>
<organism evidence="1 2">
    <name type="scientific">Acidithiobacillus thiooxidans ATCC 19377</name>
    <dbReference type="NCBI Taxonomy" id="637390"/>
    <lineage>
        <taxon>Bacteria</taxon>
        <taxon>Pseudomonadati</taxon>
        <taxon>Pseudomonadota</taxon>
        <taxon>Acidithiobacillia</taxon>
        <taxon>Acidithiobacillales</taxon>
        <taxon>Acidithiobacillaceae</taxon>
        <taxon>Acidithiobacillus</taxon>
    </lineage>
</organism>
<evidence type="ECO:0000313" key="1">
    <source>
        <dbReference type="EMBL" id="QFX96901.1"/>
    </source>
</evidence>
<dbReference type="AlphaFoldDB" id="A0A5P9XS93"/>
<protein>
    <submittedName>
        <fullName evidence="1">Uncharacterized protein</fullName>
    </submittedName>
</protein>
<name>A0A5P9XS93_ACITH</name>